<name>A0A1C5IIJ8_9ACTN</name>
<evidence type="ECO:0000313" key="2">
    <source>
        <dbReference type="EMBL" id="SCG58228.1"/>
    </source>
</evidence>
<gene>
    <name evidence="2" type="ORF">GA0070609_3429</name>
</gene>
<protein>
    <submittedName>
        <fullName evidence="2">Uncharacterized protein</fullName>
    </submittedName>
</protein>
<dbReference type="Proteomes" id="UP000198217">
    <property type="component" value="Chromosome I"/>
</dbReference>
<feature type="region of interest" description="Disordered" evidence="1">
    <location>
        <begin position="354"/>
        <end position="378"/>
    </location>
</feature>
<dbReference type="Pfam" id="PF26125">
    <property type="entry name" value="AcrVA2-like"/>
    <property type="match status" value="1"/>
</dbReference>
<keyword evidence="3" id="KW-1185">Reference proteome</keyword>
<dbReference type="InterPro" id="IPR058915">
    <property type="entry name" value="AcrVA2-like"/>
</dbReference>
<reference evidence="2 3" key="1">
    <citation type="submission" date="2016-06" db="EMBL/GenBank/DDBJ databases">
        <authorList>
            <person name="Kjaerup R.B."/>
            <person name="Dalgaard T.S."/>
            <person name="Juul-Madsen H.R."/>
        </authorList>
    </citation>
    <scope>NUCLEOTIDE SEQUENCE [LARGE SCALE GENOMIC DNA]</scope>
    <source>
        <strain evidence="2 3">DSM 43904</strain>
    </source>
</reference>
<dbReference type="RefSeq" id="WP_157748226.1">
    <property type="nucleotide sequence ID" value="NZ_LT607750.1"/>
</dbReference>
<proteinExistence type="predicted"/>
<dbReference type="AlphaFoldDB" id="A0A1C5IIJ8"/>
<organism evidence="2 3">
    <name type="scientific">Micromonospora echinaurantiaca</name>
    <dbReference type="NCBI Taxonomy" id="47857"/>
    <lineage>
        <taxon>Bacteria</taxon>
        <taxon>Bacillati</taxon>
        <taxon>Actinomycetota</taxon>
        <taxon>Actinomycetes</taxon>
        <taxon>Micromonosporales</taxon>
        <taxon>Micromonosporaceae</taxon>
        <taxon>Micromonospora</taxon>
    </lineage>
</organism>
<sequence length="433" mass="47845">MTAAPEEMACQICLSPLNTLGTPPTYLHPIQLATDGHGHEPVPVPVSQLDTVQRTCDFCGDPYPTWTLVGGDVAAIAIGTAGGLVQNFGQAWAACATCQMHIDDGRNDKVVDRAAQALGRGNHPEARERIQQLHLAFLNARVPGRTLIMTTAWPATAITARDLPKVRDRLTHFYRAGDDLPFASASTDQRRQIADGLDRAGLYWIDADFTDLAEYAAQRFLDVTISRDLMPSTDGLLVWSQPVTRRQIAAASWTANSDSWQLINYRTIGGGLDGKPLQRLREQVGWLAPMSSYQVHEQHMLPGNHPAAPLVATWLLIAQQAAEITTANLDKTVRKTYARTNRPAPEVRIVRIRANRGTTPPSTRSAPRDSGRSQTSRFWVSGHWRNQPYGPGRTLRRPVYISPFLRGPEEAPIKLSTTVRMLSSHKPKPEDHD</sequence>
<feature type="compositionally biased region" description="Polar residues" evidence="1">
    <location>
        <begin position="356"/>
        <end position="365"/>
    </location>
</feature>
<accession>A0A1C5IIJ8</accession>
<evidence type="ECO:0000313" key="3">
    <source>
        <dbReference type="Proteomes" id="UP000198217"/>
    </source>
</evidence>
<dbReference type="EMBL" id="LT607750">
    <property type="protein sequence ID" value="SCG58228.1"/>
    <property type="molecule type" value="Genomic_DNA"/>
</dbReference>
<evidence type="ECO:0000256" key="1">
    <source>
        <dbReference type="SAM" id="MobiDB-lite"/>
    </source>
</evidence>